<evidence type="ECO:0000313" key="2">
    <source>
        <dbReference type="EMBL" id="KJZ74527.1"/>
    </source>
</evidence>
<protein>
    <submittedName>
        <fullName evidence="2">Uncharacterized protein</fullName>
    </submittedName>
</protein>
<dbReference type="EMBL" id="KQ030525">
    <property type="protein sequence ID" value="KJZ74527.1"/>
    <property type="molecule type" value="Genomic_DNA"/>
</dbReference>
<dbReference type="Proteomes" id="UP000054481">
    <property type="component" value="Unassembled WGS sequence"/>
</dbReference>
<gene>
    <name evidence="2" type="ORF">HIM_06123</name>
</gene>
<accession>A0A0F7ZZN4</accession>
<evidence type="ECO:0000256" key="1">
    <source>
        <dbReference type="SAM" id="MobiDB-lite"/>
    </source>
</evidence>
<name>A0A0F7ZZN4_9HYPO</name>
<proteinExistence type="predicted"/>
<sequence>MQKGPALLAWSVTAYGVEARDWWSRRGSGWPRATREARFVEPEDQGSGPANRRGDASCRCTDNSSLSDCCRLVASHLTSPQPSRPRRQSLAYTAASWSVEQGQGGRPPGADEQRKPTSAAAKARIAVVVRGLDGGGVLVWAVGFRLHRIWTSPLPKDRLACDHEMEHGVPTAK</sequence>
<dbReference type="AlphaFoldDB" id="A0A0F7ZZN4"/>
<reference evidence="2 3" key="1">
    <citation type="journal article" date="2014" name="Genome Biol. Evol.">
        <title>Comparative genomics and transcriptomics analyses reveal divergent lifestyle features of nematode endoparasitic fungus Hirsutella minnesotensis.</title>
        <authorList>
            <person name="Lai Y."/>
            <person name="Liu K."/>
            <person name="Zhang X."/>
            <person name="Zhang X."/>
            <person name="Li K."/>
            <person name="Wang N."/>
            <person name="Shu C."/>
            <person name="Wu Y."/>
            <person name="Wang C."/>
            <person name="Bushley K.E."/>
            <person name="Xiang M."/>
            <person name="Liu X."/>
        </authorList>
    </citation>
    <scope>NUCLEOTIDE SEQUENCE [LARGE SCALE GENOMIC DNA]</scope>
    <source>
        <strain evidence="2 3">3608</strain>
    </source>
</reference>
<feature type="region of interest" description="Disordered" evidence="1">
    <location>
        <begin position="27"/>
        <end position="58"/>
    </location>
</feature>
<feature type="region of interest" description="Disordered" evidence="1">
    <location>
        <begin position="77"/>
        <end position="117"/>
    </location>
</feature>
<evidence type="ECO:0000313" key="3">
    <source>
        <dbReference type="Proteomes" id="UP000054481"/>
    </source>
</evidence>
<keyword evidence="3" id="KW-1185">Reference proteome</keyword>
<organism evidence="2 3">
    <name type="scientific">Hirsutella minnesotensis 3608</name>
    <dbReference type="NCBI Taxonomy" id="1043627"/>
    <lineage>
        <taxon>Eukaryota</taxon>
        <taxon>Fungi</taxon>
        <taxon>Dikarya</taxon>
        <taxon>Ascomycota</taxon>
        <taxon>Pezizomycotina</taxon>
        <taxon>Sordariomycetes</taxon>
        <taxon>Hypocreomycetidae</taxon>
        <taxon>Hypocreales</taxon>
        <taxon>Ophiocordycipitaceae</taxon>
        <taxon>Hirsutella</taxon>
    </lineage>
</organism>